<reference evidence="2 3" key="1">
    <citation type="submission" date="2014-04" db="EMBL/GenBank/DDBJ databases">
        <title>The Genome Sequence of Mycobacterium tuberculosis TKK-01-0051.</title>
        <authorList>
            <consortium name="The Broad Institute Genomics Platform"/>
            <consortium name="The Broad Institute Genome Sequencing Center for Infectious Disease"/>
            <person name="Earl A.M."/>
            <person name="Cohen K."/>
            <person name="Pym A."/>
            <person name="Bishai W."/>
            <person name="Maharaj K."/>
            <person name="Desjardins C."/>
            <person name="Abeel T."/>
            <person name="Young S."/>
            <person name="Zeng Q."/>
            <person name="Gargeya S."/>
            <person name="Abouelleil A."/>
            <person name="Alvarado L."/>
            <person name="Chapman S.B."/>
            <person name="Gainer-Dewar J."/>
            <person name="Goldberg J."/>
            <person name="Griggs A."/>
            <person name="Gujja S."/>
            <person name="Hansen M."/>
            <person name="Howarth C."/>
            <person name="Imamovic A."/>
            <person name="Larimer J."/>
            <person name="Murphy C."/>
            <person name="Naylor J."/>
            <person name="Pearson M."/>
            <person name="Poon T.W."/>
            <person name="Priest M."/>
            <person name="Roberts A."/>
            <person name="Saif S."/>
            <person name="Shea T."/>
            <person name="Sykes S."/>
            <person name="Wortman J."/>
            <person name="Nusbaum C."/>
            <person name="Birren B."/>
        </authorList>
    </citation>
    <scope>NUCLEOTIDE SEQUENCE [LARGE SCALE GENOMIC DNA]</scope>
    <source>
        <strain evidence="2 3">TKK-01-0051</strain>
    </source>
</reference>
<evidence type="ECO:0000313" key="3">
    <source>
        <dbReference type="Proteomes" id="UP000025947"/>
    </source>
</evidence>
<dbReference type="Proteomes" id="UP000025947">
    <property type="component" value="Unassembled WGS sequence"/>
</dbReference>
<sequence>MAAVAGVPGASALLTWPTDHLTEAATHWETVAERSYALSHQVWRDAASVDWRGDGAAALRVATHADMETTSSAADQLQAAARVARNGASDLYAARSRVRYAIHDARAAGYQVGEDLSVTDRVSGGSTAQRAARQAQAQALAGDIRQRAAQLVALDQRVASKITAAVAGIGHNFPQRPALDGPPKDSHVHTVDNHTFKDDPAPQPWQPPPPPYPQGKPVGPGLPPEGLRPPVDGPVTVGPASKPSIEAKGGQSLWDKNGGEWRYDPGQDRYHYPHWDYNPHNAPNSRWGNVGINGLPTHTQAAAPPRSGTVGTPPVVPQPPTPAPKPPAPKLSEGPMIGGGSSFGPQVVPPTHAHQHWLGETNIEEWEEGPAGSH</sequence>
<dbReference type="RefSeq" id="WP_234009711.1">
    <property type="nucleotide sequence ID" value="NZ_KK328284.1"/>
</dbReference>
<feature type="region of interest" description="Disordered" evidence="1">
    <location>
        <begin position="171"/>
        <end position="253"/>
    </location>
</feature>
<protein>
    <recommendedName>
        <fullName evidence="4">Transmembrane protein</fullName>
    </recommendedName>
</protein>
<feature type="compositionally biased region" description="Pro residues" evidence="1">
    <location>
        <begin position="314"/>
        <end position="329"/>
    </location>
</feature>
<comment type="caution">
    <text evidence="2">The sequence shown here is derived from an EMBL/GenBank/DDBJ whole genome shotgun (WGS) entry which is preliminary data.</text>
</comment>
<gene>
    <name evidence="2" type="ORF">K875_00658</name>
</gene>
<feature type="compositionally biased region" description="Pro residues" evidence="1">
    <location>
        <begin position="201"/>
        <end position="227"/>
    </location>
</feature>
<evidence type="ECO:0008006" key="4">
    <source>
        <dbReference type="Google" id="ProtNLM"/>
    </source>
</evidence>
<feature type="compositionally biased region" description="Basic and acidic residues" evidence="1">
    <location>
        <begin position="182"/>
        <end position="200"/>
    </location>
</feature>
<proteinExistence type="predicted"/>
<feature type="region of interest" description="Disordered" evidence="1">
    <location>
        <begin position="296"/>
        <end position="352"/>
    </location>
</feature>
<name>A0A051UGP0_9MYCO</name>
<dbReference type="HOGENOM" id="CLU_062806_0_0_11"/>
<organism evidence="2 3">
    <name type="scientific">Mycobacterium [tuberculosis] TKK-01-0051</name>
    <dbReference type="NCBI Taxonomy" id="1324261"/>
    <lineage>
        <taxon>Bacteria</taxon>
        <taxon>Bacillati</taxon>
        <taxon>Actinomycetota</taxon>
        <taxon>Actinomycetes</taxon>
        <taxon>Mycobacteriales</taxon>
        <taxon>Mycobacteriaceae</taxon>
        <taxon>Mycobacterium</taxon>
        <taxon>Mycobacterium avium complex (MAC)</taxon>
    </lineage>
</organism>
<evidence type="ECO:0000313" key="2">
    <source>
        <dbReference type="EMBL" id="KBZ68113.1"/>
    </source>
</evidence>
<keyword evidence="3" id="KW-1185">Reference proteome</keyword>
<evidence type="ECO:0000256" key="1">
    <source>
        <dbReference type="SAM" id="MobiDB-lite"/>
    </source>
</evidence>
<accession>A0A051UGP0</accession>
<dbReference type="EMBL" id="JLXW01000002">
    <property type="protein sequence ID" value="KBZ68113.1"/>
    <property type="molecule type" value="Genomic_DNA"/>
</dbReference>
<dbReference type="AlphaFoldDB" id="A0A051UGP0"/>